<dbReference type="GO" id="GO:0016274">
    <property type="term" value="F:protein-arginine N-methyltransferase activity"/>
    <property type="evidence" value="ECO:0007669"/>
    <property type="project" value="InterPro"/>
</dbReference>
<dbReference type="GO" id="GO:0032259">
    <property type="term" value="P:methylation"/>
    <property type="evidence" value="ECO:0007669"/>
    <property type="project" value="UniProtKB-KW"/>
</dbReference>
<dbReference type="Gene3D" id="3.40.50.150">
    <property type="entry name" value="Vaccinia Virus protein VP39"/>
    <property type="match status" value="1"/>
</dbReference>
<accession>A0AAE1LLT5</accession>
<dbReference type="PANTHER" id="PTHR11006">
    <property type="entry name" value="PROTEIN ARGININE N-METHYLTRANSFERASE"/>
    <property type="match status" value="1"/>
</dbReference>
<dbReference type="EMBL" id="JAHWGI010001142">
    <property type="protein sequence ID" value="KAK3923299.1"/>
    <property type="molecule type" value="Genomic_DNA"/>
</dbReference>
<dbReference type="InterPro" id="IPR029063">
    <property type="entry name" value="SAM-dependent_MTases_sf"/>
</dbReference>
<dbReference type="AlphaFoldDB" id="A0AAE1LLT5"/>
<dbReference type="Pfam" id="PF22528">
    <property type="entry name" value="PRMT_C"/>
    <property type="match status" value="1"/>
</dbReference>
<dbReference type="PANTHER" id="PTHR11006:SF60">
    <property type="entry name" value="PROTEIN ARGININE N-METHYLTRANSFERASE 9"/>
    <property type="match status" value="1"/>
</dbReference>
<protein>
    <submittedName>
        <fullName evidence="6">Protein arginine N-methyltransferase 9</fullName>
    </submittedName>
</protein>
<evidence type="ECO:0000259" key="5">
    <source>
        <dbReference type="Pfam" id="PF22528"/>
    </source>
</evidence>
<dbReference type="InterPro" id="IPR027850">
    <property type="entry name" value="DUF4504"/>
</dbReference>
<feature type="domain" description="Protein arginine N-methyltransferase" evidence="5">
    <location>
        <begin position="515"/>
        <end position="616"/>
    </location>
</feature>
<dbReference type="Pfam" id="PF06325">
    <property type="entry name" value="PrmA"/>
    <property type="match status" value="1"/>
</dbReference>
<dbReference type="InterPro" id="IPR055135">
    <property type="entry name" value="PRMT_dom"/>
</dbReference>
<evidence type="ECO:0000313" key="6">
    <source>
        <dbReference type="EMBL" id="KAK3923299.1"/>
    </source>
</evidence>
<keyword evidence="7" id="KW-1185">Reference proteome</keyword>
<reference evidence="6" key="1">
    <citation type="submission" date="2021-07" db="EMBL/GenBank/DDBJ databases">
        <authorList>
            <person name="Catto M.A."/>
            <person name="Jacobson A."/>
            <person name="Kennedy G."/>
            <person name="Labadie P."/>
            <person name="Hunt B.G."/>
            <person name="Srinivasan R."/>
        </authorList>
    </citation>
    <scope>NUCLEOTIDE SEQUENCE</scope>
    <source>
        <strain evidence="6">PL_HMW_Pooled</strain>
        <tissue evidence="6">Head</tissue>
    </source>
</reference>
<dbReference type="GO" id="GO:0042054">
    <property type="term" value="F:histone methyltransferase activity"/>
    <property type="evidence" value="ECO:0007669"/>
    <property type="project" value="TreeGrafter"/>
</dbReference>
<evidence type="ECO:0000256" key="2">
    <source>
        <dbReference type="ARBA" id="ARBA00022679"/>
    </source>
</evidence>
<dbReference type="Pfam" id="PF14953">
    <property type="entry name" value="DUF4504"/>
    <property type="match status" value="1"/>
</dbReference>
<organism evidence="6 7">
    <name type="scientific">Frankliniella fusca</name>
    <dbReference type="NCBI Taxonomy" id="407009"/>
    <lineage>
        <taxon>Eukaryota</taxon>
        <taxon>Metazoa</taxon>
        <taxon>Ecdysozoa</taxon>
        <taxon>Arthropoda</taxon>
        <taxon>Hexapoda</taxon>
        <taxon>Insecta</taxon>
        <taxon>Pterygota</taxon>
        <taxon>Neoptera</taxon>
        <taxon>Paraneoptera</taxon>
        <taxon>Thysanoptera</taxon>
        <taxon>Terebrantia</taxon>
        <taxon>Thripoidea</taxon>
        <taxon>Thripidae</taxon>
        <taxon>Frankliniella</taxon>
    </lineage>
</organism>
<dbReference type="SUPFAM" id="SSF53335">
    <property type="entry name" value="S-adenosyl-L-methionine-dependent methyltransferases"/>
    <property type="match status" value="1"/>
</dbReference>
<comment type="caution">
    <text evidence="6">The sequence shown here is derived from an EMBL/GenBank/DDBJ whole genome shotgun (WGS) entry which is preliminary data.</text>
</comment>
<dbReference type="Gene3D" id="2.70.160.11">
    <property type="entry name" value="Hnrnp arginine n-methyltransferase1"/>
    <property type="match status" value="2"/>
</dbReference>
<reference evidence="6" key="2">
    <citation type="journal article" date="2023" name="BMC Genomics">
        <title>Pest status, molecular evolution, and epigenetic factors derived from the genome assembly of Frankliniella fusca, a thysanopteran phytovirus vector.</title>
        <authorList>
            <person name="Catto M.A."/>
            <person name="Labadie P.E."/>
            <person name="Jacobson A.L."/>
            <person name="Kennedy G.G."/>
            <person name="Srinivasan R."/>
            <person name="Hunt B.G."/>
        </authorList>
    </citation>
    <scope>NUCLEOTIDE SEQUENCE</scope>
    <source>
        <strain evidence="6">PL_HMW_Pooled</strain>
    </source>
</reference>
<dbReference type="PROSITE" id="PS51678">
    <property type="entry name" value="SAM_MT_PRMT"/>
    <property type="match status" value="1"/>
</dbReference>
<gene>
    <name evidence="6" type="ORF">KUF71_000381</name>
</gene>
<keyword evidence="2 4" id="KW-0808">Transferase</keyword>
<keyword evidence="3 4" id="KW-0949">S-adenosyl-L-methionine</keyword>
<proteinExistence type="predicted"/>
<evidence type="ECO:0000256" key="4">
    <source>
        <dbReference type="PROSITE-ProRule" id="PRU01015"/>
    </source>
</evidence>
<evidence type="ECO:0000256" key="1">
    <source>
        <dbReference type="ARBA" id="ARBA00022603"/>
    </source>
</evidence>
<sequence length="958" mass="107587">MSSSMSMWLEILNQLPHGKKKKRYFKIFIANLIAVSEGLRTGFLNDRDPILSLEDSKALITVLKNKNLIKHTVNILNIGNRETLFVNIDILKEFVTPVPPNFGLVGVSESIPRILPYSSDFVVKLVALMVDCFENFHQSPAELFVQPTDEISGSTLIGLCLGYPIIYLFQSDLSLEELIQFELKANFKIPEISSVNLFSFTVPRCLEFEIVTKIDLWHNSLKSKISTSSFILDISIDKKLDDTEQSLDYFQKALQACPSLLPASRAIQSIYNKHVERWHFRMLNDCCRNDAYYHAIVHRIQEGYSSVLDVGSGTGLLSMFAAREGAKKIWACESNKFIFKMAQSILAANNVSQQIHLINKHSNSISIPLDIPEKVSMIITEVFDAGLVGEGVLPMLLHAWEHLLLPPSESSSKSTGSSKIANSVVLPYSATVWVAAVQCIDIARRYRLLPNVCLCDKDECEPLRISFGGTKLCKYCEAPHNFDCPDILYHPDEVSVASELSEPYTTEELENVAFGYEFLSEPVKVFEINFNNVDEVKSFCKGMTKNIPILFNSHGSLDAIASWFHLNLDNNGTIISTAPFREVGAYHSVCWHQAIFPILVPKKVRPGTEINLQAQIIKDVLKISCNGLTGGDVSPDPFLLVSNHIISFLNNKTWMKALNAAALDLLEEFSLESNLNKKVLDLSPFPLLGLRILKDFKSWTMVAKYETEMDVKYIQAVARCNSIDERRIQLVNSEVLDEKIVDESFTVICIDILDPSGELSELVVDKLPFLMDRLAENGAMVPHSLSIECQLVESDKLVSLSQVVSDESMQNLNITEFMNKFAVDYHLHVSRHGLQYKPMSNCFEVFQLRVDSVCERNIKEVSVTATDSGTVIGVLYWVNLVFRPGMQPVSTACQDSHCNQAALLFSLDVVSGKDVALKCNLWYGLLEIKPSNEVLRHQLSKFQTNSVWRTMSSTTNIN</sequence>
<dbReference type="CDD" id="cd02440">
    <property type="entry name" value="AdoMet_MTases"/>
    <property type="match status" value="1"/>
</dbReference>
<dbReference type="Proteomes" id="UP001219518">
    <property type="component" value="Unassembled WGS sequence"/>
</dbReference>
<keyword evidence="1 4" id="KW-0489">Methyltransferase</keyword>
<dbReference type="GO" id="GO:0005634">
    <property type="term" value="C:nucleus"/>
    <property type="evidence" value="ECO:0007669"/>
    <property type="project" value="TreeGrafter"/>
</dbReference>
<evidence type="ECO:0000256" key="3">
    <source>
        <dbReference type="ARBA" id="ARBA00022691"/>
    </source>
</evidence>
<name>A0AAE1LLT5_9NEOP</name>
<evidence type="ECO:0000313" key="7">
    <source>
        <dbReference type="Proteomes" id="UP001219518"/>
    </source>
</evidence>
<dbReference type="InterPro" id="IPR025799">
    <property type="entry name" value="Arg_MeTrfase"/>
</dbReference>